<sequence>MLILIVSIIVTLILSFITFIYFKLIRSQKRVYDAFRAQGVPSEPFIPLVGQLWHMNEANKIGRGMDYIVDLVQKHGSYFLFGFGPLTRMILVEPELISDVLGRSNTANYQKPPDLINIVKPILGTHNLLVSEGDEHDRARKMLNPAFHFVNLRSMVPIMSNETVKAIDSLLSLASSTNEVNLEIQMNSLTLSIIASSAFSQGFETTPHAKESMCTTFNEVKDVIEYRTLHMINQIKFLAELPFWGKKIVDDGAKKVNDFVDQAIADRRSGKSTSLCAGQDILDLLLNAVDDKGESFSDQQIRDEALTFVLAGHETTGNLMTWTLYLLMTHAEVLEACREEVDRILPNGTIPDFEHMADLQVIEAVLYESLRLYPPAAFIVRQCIKEHTIGGTNGKSSIFIPVGAMIVIHNYTLHRREDYWSCPLEFDYKRWMRDPVSGLKPKLTHPYAYLPFASGTRNCIGQNFAILEAKVMLAMLVQRCNFTLVPGQQIVPEMKGVTMKTKYGVTGNGMNILIFLSIRTYRTTPCTFYFLICSILNLAYISITLITRIMSIGYGIDFTHTSIVWCKLRQFFVVSLSLISVTCSCLATIDQFLVTSKNANLRRYSNMKLTYRITLISIIIWCLHAIPVFVFRDIIPTSNTCVNINAIYAIYIPLYLIGLFCGIPVLIVIIFGYLAYRNIRQTQVLLDQHADRQITKMTIIQVLFIIIFMVPFGIYATYSSITSNIAKSADRLLKEYFASVIILTLTSFYFAGSCYMFMISSRRFRQAVLARILWCKRTHRVNPLHLITIGRVILPYNT</sequence>
<gene>
    <name evidence="14" type="ORF">BJG266_LOCUS20784</name>
</gene>
<feature type="transmembrane region" description="Helical" evidence="12">
    <location>
        <begin position="697"/>
        <end position="716"/>
    </location>
</feature>
<feature type="domain" description="G-protein coupled receptors family 1 profile" evidence="13">
    <location>
        <begin position="507"/>
        <end position="755"/>
    </location>
</feature>
<feature type="transmembrane region" description="Helical" evidence="12">
    <location>
        <begin position="570"/>
        <end position="589"/>
    </location>
</feature>
<evidence type="ECO:0000256" key="6">
    <source>
        <dbReference type="ARBA" id="ARBA00022989"/>
    </source>
</evidence>
<dbReference type="SUPFAM" id="SSF81321">
    <property type="entry name" value="Family A G protein-coupled receptor-like"/>
    <property type="match status" value="1"/>
</dbReference>
<comment type="caution">
    <text evidence="14">The sequence shown here is derived from an EMBL/GenBank/DDBJ whole genome shotgun (WGS) entry which is preliminary data.</text>
</comment>
<dbReference type="PROSITE" id="PS50262">
    <property type="entry name" value="G_PROTEIN_RECEP_F1_2"/>
    <property type="match status" value="1"/>
</dbReference>
<feature type="transmembrane region" description="Helical" evidence="12">
    <location>
        <begin position="528"/>
        <end position="550"/>
    </location>
</feature>
<name>A0A814N9N9_9BILA</name>
<comment type="subcellular location">
    <subcellularLocation>
        <location evidence="1">Membrane</location>
    </subcellularLocation>
</comment>
<dbReference type="AlphaFoldDB" id="A0A814N9N9"/>
<dbReference type="GO" id="GO:0020037">
    <property type="term" value="F:heme binding"/>
    <property type="evidence" value="ECO:0007669"/>
    <property type="project" value="InterPro"/>
</dbReference>
<dbReference type="SUPFAM" id="SSF48264">
    <property type="entry name" value="Cytochrome P450"/>
    <property type="match status" value="1"/>
</dbReference>
<keyword evidence="6 12" id="KW-1133">Transmembrane helix</keyword>
<dbReference type="PRINTS" id="PR00385">
    <property type="entry name" value="P450"/>
</dbReference>
<dbReference type="GO" id="GO:0004497">
    <property type="term" value="F:monooxygenase activity"/>
    <property type="evidence" value="ECO:0007669"/>
    <property type="project" value="UniProtKB-KW"/>
</dbReference>
<dbReference type="Gene3D" id="1.20.1070.10">
    <property type="entry name" value="Rhodopsin 7-helix transmembrane proteins"/>
    <property type="match status" value="1"/>
</dbReference>
<dbReference type="EMBL" id="CAJNOI010000119">
    <property type="protein sequence ID" value="CAF1090538.1"/>
    <property type="molecule type" value="Genomic_DNA"/>
</dbReference>
<proteinExistence type="inferred from homology"/>
<evidence type="ECO:0000256" key="2">
    <source>
        <dbReference type="ARBA" id="ARBA00010617"/>
    </source>
</evidence>
<dbReference type="GO" id="GO:0016020">
    <property type="term" value="C:membrane"/>
    <property type="evidence" value="ECO:0007669"/>
    <property type="project" value="UniProtKB-SubCell"/>
</dbReference>
<dbReference type="Proteomes" id="UP000663877">
    <property type="component" value="Unassembled WGS sequence"/>
</dbReference>
<feature type="transmembrane region" description="Helical" evidence="12">
    <location>
        <begin position="736"/>
        <end position="758"/>
    </location>
</feature>
<dbReference type="Pfam" id="PF00001">
    <property type="entry name" value="7tm_1"/>
    <property type="match status" value="1"/>
</dbReference>
<evidence type="ECO:0000256" key="12">
    <source>
        <dbReference type="SAM" id="Phobius"/>
    </source>
</evidence>
<keyword evidence="7" id="KW-0560">Oxidoreductase</keyword>
<dbReference type="InterPro" id="IPR017452">
    <property type="entry name" value="GPCR_Rhodpsn_7TM"/>
</dbReference>
<dbReference type="Gene3D" id="1.10.630.10">
    <property type="entry name" value="Cytochrome P450"/>
    <property type="match status" value="1"/>
</dbReference>
<dbReference type="InterPro" id="IPR001128">
    <property type="entry name" value="Cyt_P450"/>
</dbReference>
<dbReference type="GO" id="GO:0005506">
    <property type="term" value="F:iron ion binding"/>
    <property type="evidence" value="ECO:0007669"/>
    <property type="project" value="InterPro"/>
</dbReference>
<dbReference type="InterPro" id="IPR002401">
    <property type="entry name" value="Cyt_P450_E_grp-I"/>
</dbReference>
<dbReference type="InterPro" id="IPR036396">
    <property type="entry name" value="Cyt_P450_sf"/>
</dbReference>
<keyword evidence="8 11" id="KW-0408">Iron</keyword>
<dbReference type="PANTHER" id="PTHR24291">
    <property type="entry name" value="CYTOCHROME P450 FAMILY 4"/>
    <property type="match status" value="1"/>
</dbReference>
<organism evidence="14 15">
    <name type="scientific">Adineta steineri</name>
    <dbReference type="NCBI Taxonomy" id="433720"/>
    <lineage>
        <taxon>Eukaryota</taxon>
        <taxon>Metazoa</taxon>
        <taxon>Spiralia</taxon>
        <taxon>Gnathifera</taxon>
        <taxon>Rotifera</taxon>
        <taxon>Eurotatoria</taxon>
        <taxon>Bdelloidea</taxon>
        <taxon>Adinetida</taxon>
        <taxon>Adinetidae</taxon>
        <taxon>Adineta</taxon>
    </lineage>
</organism>
<evidence type="ECO:0000256" key="7">
    <source>
        <dbReference type="ARBA" id="ARBA00023002"/>
    </source>
</evidence>
<evidence type="ECO:0000256" key="10">
    <source>
        <dbReference type="ARBA" id="ARBA00023136"/>
    </source>
</evidence>
<dbReference type="GO" id="GO:0016705">
    <property type="term" value="F:oxidoreductase activity, acting on paired donors, with incorporation or reduction of molecular oxygen"/>
    <property type="evidence" value="ECO:0007669"/>
    <property type="project" value="InterPro"/>
</dbReference>
<evidence type="ECO:0000256" key="3">
    <source>
        <dbReference type="ARBA" id="ARBA00022617"/>
    </source>
</evidence>
<keyword evidence="9" id="KW-0503">Monooxygenase</keyword>
<evidence type="ECO:0000313" key="15">
    <source>
        <dbReference type="Proteomes" id="UP000663877"/>
    </source>
</evidence>
<evidence type="ECO:0000313" key="14">
    <source>
        <dbReference type="EMBL" id="CAF1090538.1"/>
    </source>
</evidence>
<keyword evidence="10 12" id="KW-0472">Membrane</keyword>
<evidence type="ECO:0000256" key="11">
    <source>
        <dbReference type="PIRSR" id="PIRSR602401-1"/>
    </source>
</evidence>
<evidence type="ECO:0000259" key="13">
    <source>
        <dbReference type="PROSITE" id="PS50262"/>
    </source>
</evidence>
<feature type="transmembrane region" description="Helical" evidence="12">
    <location>
        <begin position="609"/>
        <end position="630"/>
    </location>
</feature>
<comment type="cofactor">
    <cofactor evidence="11">
        <name>heme</name>
        <dbReference type="ChEBI" id="CHEBI:30413"/>
    </cofactor>
</comment>
<reference evidence="14" key="1">
    <citation type="submission" date="2021-02" db="EMBL/GenBank/DDBJ databases">
        <authorList>
            <person name="Nowell W R."/>
        </authorList>
    </citation>
    <scope>NUCLEOTIDE SEQUENCE</scope>
</reference>
<evidence type="ECO:0000256" key="9">
    <source>
        <dbReference type="ARBA" id="ARBA00023033"/>
    </source>
</evidence>
<evidence type="ECO:0000256" key="4">
    <source>
        <dbReference type="ARBA" id="ARBA00022692"/>
    </source>
</evidence>
<dbReference type="PANTHER" id="PTHR24291:SF50">
    <property type="entry name" value="BIFUNCTIONAL ALBAFLAVENONE MONOOXYGENASE_TERPENE SYNTHASE"/>
    <property type="match status" value="1"/>
</dbReference>
<comment type="similarity">
    <text evidence="2">Belongs to the cytochrome P450 family.</text>
</comment>
<evidence type="ECO:0000256" key="8">
    <source>
        <dbReference type="ARBA" id="ARBA00023004"/>
    </source>
</evidence>
<dbReference type="Pfam" id="PF00067">
    <property type="entry name" value="p450"/>
    <property type="match status" value="1"/>
</dbReference>
<dbReference type="GO" id="GO:0004930">
    <property type="term" value="F:G protein-coupled receptor activity"/>
    <property type="evidence" value="ECO:0007669"/>
    <property type="project" value="InterPro"/>
</dbReference>
<keyword evidence="3 11" id="KW-0349">Heme</keyword>
<dbReference type="InterPro" id="IPR050196">
    <property type="entry name" value="Cytochrome_P450_Monoox"/>
</dbReference>
<protein>
    <recommendedName>
        <fullName evidence="13">G-protein coupled receptors family 1 profile domain-containing protein</fullName>
    </recommendedName>
</protein>
<keyword evidence="4 12" id="KW-0812">Transmembrane</keyword>
<evidence type="ECO:0000256" key="5">
    <source>
        <dbReference type="ARBA" id="ARBA00022723"/>
    </source>
</evidence>
<dbReference type="CDD" id="cd00637">
    <property type="entry name" value="7tm_classA_rhodopsin-like"/>
    <property type="match status" value="1"/>
</dbReference>
<feature type="binding site" description="axial binding residue" evidence="11">
    <location>
        <position position="459"/>
    </location>
    <ligand>
        <name>heme</name>
        <dbReference type="ChEBI" id="CHEBI:30413"/>
    </ligand>
    <ligandPart>
        <name>Fe</name>
        <dbReference type="ChEBI" id="CHEBI:18248"/>
    </ligandPart>
</feature>
<evidence type="ECO:0000256" key="1">
    <source>
        <dbReference type="ARBA" id="ARBA00004370"/>
    </source>
</evidence>
<feature type="transmembrane region" description="Helical" evidence="12">
    <location>
        <begin position="6"/>
        <end position="25"/>
    </location>
</feature>
<dbReference type="InterPro" id="IPR000276">
    <property type="entry name" value="GPCR_Rhodpsn"/>
</dbReference>
<keyword evidence="5 11" id="KW-0479">Metal-binding</keyword>
<feature type="transmembrane region" description="Helical" evidence="12">
    <location>
        <begin position="650"/>
        <end position="676"/>
    </location>
</feature>
<accession>A0A814N9N9</accession>
<dbReference type="PRINTS" id="PR00463">
    <property type="entry name" value="EP450I"/>
</dbReference>